<organism evidence="5 6">
    <name type="scientific">Symbiodinium microadriaticum</name>
    <name type="common">Dinoflagellate</name>
    <name type="synonym">Zooxanthella microadriatica</name>
    <dbReference type="NCBI Taxonomy" id="2951"/>
    <lineage>
        <taxon>Eukaryota</taxon>
        <taxon>Sar</taxon>
        <taxon>Alveolata</taxon>
        <taxon>Dinophyceae</taxon>
        <taxon>Suessiales</taxon>
        <taxon>Symbiodiniaceae</taxon>
        <taxon>Symbiodinium</taxon>
    </lineage>
</organism>
<evidence type="ECO:0000313" key="5">
    <source>
        <dbReference type="EMBL" id="OLQ06653.1"/>
    </source>
</evidence>
<dbReference type="GO" id="GO:0003677">
    <property type="term" value="F:DNA binding"/>
    <property type="evidence" value="ECO:0007669"/>
    <property type="project" value="InterPro"/>
</dbReference>
<protein>
    <submittedName>
        <fullName evidence="5">Uncharacterized protein</fullName>
    </submittedName>
</protein>
<evidence type="ECO:0000256" key="4">
    <source>
        <dbReference type="SAM" id="MobiDB-lite"/>
    </source>
</evidence>
<dbReference type="OrthoDB" id="426540at2759"/>
<name>A0A1Q9EGT0_SYMMI</name>
<dbReference type="GO" id="GO:0005730">
    <property type="term" value="C:nucleolus"/>
    <property type="evidence" value="ECO:0007669"/>
    <property type="project" value="InterPro"/>
</dbReference>
<dbReference type="Pfam" id="PF04931">
    <property type="entry name" value="DNA_pol_phi"/>
    <property type="match status" value="1"/>
</dbReference>
<dbReference type="GO" id="GO:0006355">
    <property type="term" value="P:regulation of DNA-templated transcription"/>
    <property type="evidence" value="ECO:0007669"/>
    <property type="project" value="InterPro"/>
</dbReference>
<evidence type="ECO:0000256" key="3">
    <source>
        <dbReference type="SAM" id="Coils"/>
    </source>
</evidence>
<comment type="subcellular location">
    <subcellularLocation>
        <location evidence="1">Nucleus</location>
    </subcellularLocation>
</comment>
<dbReference type="InterPro" id="IPR007015">
    <property type="entry name" value="DNA_pol_V/MYBBP1A"/>
</dbReference>
<reference evidence="5 6" key="1">
    <citation type="submission" date="2016-02" db="EMBL/GenBank/DDBJ databases">
        <title>Genome analysis of coral dinoflagellate symbionts highlights evolutionary adaptations to a symbiotic lifestyle.</title>
        <authorList>
            <person name="Aranda M."/>
            <person name="Li Y."/>
            <person name="Liew Y.J."/>
            <person name="Baumgarten S."/>
            <person name="Simakov O."/>
            <person name="Wilson M."/>
            <person name="Piel J."/>
            <person name="Ashoor H."/>
            <person name="Bougouffa S."/>
            <person name="Bajic V.B."/>
            <person name="Ryu T."/>
            <person name="Ravasi T."/>
            <person name="Bayer T."/>
            <person name="Micklem G."/>
            <person name="Kim H."/>
            <person name="Bhak J."/>
            <person name="Lajeunesse T.C."/>
            <person name="Voolstra C.R."/>
        </authorList>
    </citation>
    <scope>NUCLEOTIDE SEQUENCE [LARGE SCALE GENOMIC DNA]</scope>
    <source>
        <strain evidence="5 6">CCMP2467</strain>
    </source>
</reference>
<comment type="caution">
    <text evidence="5">The sequence shown here is derived from an EMBL/GenBank/DDBJ whole genome shotgun (WGS) entry which is preliminary data.</text>
</comment>
<feature type="coiled-coil region" evidence="3">
    <location>
        <begin position="1081"/>
        <end position="1163"/>
    </location>
</feature>
<keyword evidence="3" id="KW-0175">Coiled coil</keyword>
<evidence type="ECO:0000256" key="2">
    <source>
        <dbReference type="ARBA" id="ARBA00023242"/>
    </source>
</evidence>
<keyword evidence="2" id="KW-0539">Nucleus</keyword>
<keyword evidence="6" id="KW-1185">Reference proteome</keyword>
<evidence type="ECO:0000256" key="1">
    <source>
        <dbReference type="ARBA" id="ARBA00004123"/>
    </source>
</evidence>
<proteinExistence type="predicted"/>
<gene>
    <name evidence="5" type="ORF">AK812_SmicGene10052</name>
</gene>
<dbReference type="Proteomes" id="UP000186817">
    <property type="component" value="Unassembled WGS sequence"/>
</dbReference>
<dbReference type="PANTHER" id="PTHR13213">
    <property type="entry name" value="MYB-BINDING PROTEIN 1A FAMILY MEMBER"/>
    <property type="match status" value="1"/>
</dbReference>
<sequence>MPARAKAKEVQSSRQCCRQGFCLALAEVLQAFPGELETVLKLVDQTSELQSGLKATEQKERLLGRLLVYAAVLQDTSDSDNQLALFGFFQEIVKDVSQVNSVQGIWAVSPRHVDLSFPGAFNKVGNRPDFRAFDPVSWMRAVKNYHEGTGLVARADQEMSDPELAKQALEACLQNRVWVRDFDIRYTSIMMASGLVLPFPEEHLLLLPQLGNVITVNLQLTPGRNQSVSQAAQALELLTNAWRVDFCRRTSKSYNRIVGEIDGEAKAWDRFPRLEQWDAILGVDHLDWLLLGAIVVGETQRATGKCLSVLQPRSKLRTAKRLWGMFFALDNAAEYGHWVVDDKAKNIFRNNFNTALDEQGTLRMLKQIHTKACITSHIFNAGSICTLVEELRAHFHPTELFKGELGQVSWADARDLVKPVFDLMANGGYNCAKSPKGDPQQISDPLTVFENFSQRFAKQDASCLNVIVRKWVSYASFNPEDYMPAGAPGVLKGIPGRIFDPRVASYSPSLIMADHDTTEQNYRSAWEFAKGKGIPEERLQKAVRKEQVFVVKFTYEPLNNGMYTGHGLVKRMLPEYGKWLSSLLTAKPDLKAILINPEIGGSQYHRLADTIREQPHPVFGPRVYKEAGSLRRRPAEGGSRDGTPTGEVVSKLGRGLLQVYNARPYMAPVAVSILADTCGDLCQGGHYTQVPEVITEWKLDQKVGDGEGMASLDGNVCGLVVGLRTSYEDTIRGGVAPSSLKSWPSCVRKDVLQGDALPKVAKNLGKALAALPVGDPVPPLTDLALPPMDSALDRVRDRAKASSLSSARPNPSILDELLRHWAVVYQCSLLWSFFRRGKWAKKLVRTRLDDYPSLKGGGLVGETEEVAPWFYRCRYCGRWKDSGAFSSGQVQWASESDFSRGPRRVRREPVCRGCAGFALHLERGVSETEVAGSLPLESRFALIMTFSGEYPGLPEFNEDILRCIFSFLMAPFVADVGDGTFRCTVCMRQLIQQLVIGGLTCTLQPILQSWHWPAAPAEPLPPGPERLPITGPGSGVRLQSRLQAWLSEEAPDRHLREAQLTARADGLWRVEERHRTVQAELEGKAQSAEAWEELADELAKENDQERKKLLLRVLAAEMKTQAAEMKAQTQAAEMKAQTQAAEMKALEEKMKAVTKDLAAIKGELTARAMLERAVGKIRPVVLSSEKPSPAPRRHDSRSSGAERAGIATNHRSLADGSLCTTRPGEAMWAMRMLLVAVGLAWLTCCEGGGVGNVQFTDIDTDEYLIEGVIRWDPPADEASVLHYAVWVSHDKESENLGAIQFLAKKVPWLSFVFSLDRHQH</sequence>
<dbReference type="EMBL" id="LSRX01000155">
    <property type="protein sequence ID" value="OLQ06653.1"/>
    <property type="molecule type" value="Genomic_DNA"/>
</dbReference>
<feature type="region of interest" description="Disordered" evidence="4">
    <location>
        <begin position="1181"/>
        <end position="1206"/>
    </location>
</feature>
<evidence type="ECO:0000313" key="6">
    <source>
        <dbReference type="Proteomes" id="UP000186817"/>
    </source>
</evidence>
<accession>A0A1Q9EGT0</accession>
<dbReference type="PANTHER" id="PTHR13213:SF2">
    <property type="entry name" value="MYB-BINDING PROTEIN 1A"/>
    <property type="match status" value="1"/>
</dbReference>